<dbReference type="InterPro" id="IPR037278">
    <property type="entry name" value="ARFGAP/RecO"/>
</dbReference>
<dbReference type="Proteomes" id="UP000217199">
    <property type="component" value="Unassembled WGS sequence"/>
</dbReference>
<keyword evidence="5" id="KW-1185">Reference proteome</keyword>
<keyword evidence="1" id="KW-0479">Metal-binding</keyword>
<dbReference type="GO" id="GO:0005737">
    <property type="term" value="C:cytoplasm"/>
    <property type="evidence" value="ECO:0007669"/>
    <property type="project" value="TreeGrafter"/>
</dbReference>
<dbReference type="GO" id="GO:0005096">
    <property type="term" value="F:GTPase activator activity"/>
    <property type="evidence" value="ECO:0007669"/>
    <property type="project" value="InterPro"/>
</dbReference>
<feature type="compositionally biased region" description="Polar residues" evidence="2">
    <location>
        <begin position="442"/>
        <end position="451"/>
    </location>
</feature>
<dbReference type="PRINTS" id="PR00405">
    <property type="entry name" value="REVINTRACTNG"/>
</dbReference>
<feature type="region of interest" description="Disordered" evidence="2">
    <location>
        <begin position="85"/>
        <end position="113"/>
    </location>
</feature>
<organism evidence="4 5">
    <name type="scientific">Pyrrhoderma noxium</name>
    <dbReference type="NCBI Taxonomy" id="2282107"/>
    <lineage>
        <taxon>Eukaryota</taxon>
        <taxon>Fungi</taxon>
        <taxon>Dikarya</taxon>
        <taxon>Basidiomycota</taxon>
        <taxon>Agaricomycotina</taxon>
        <taxon>Agaricomycetes</taxon>
        <taxon>Hymenochaetales</taxon>
        <taxon>Hymenochaetaceae</taxon>
        <taxon>Pyrrhoderma</taxon>
    </lineage>
</organism>
<evidence type="ECO:0000313" key="5">
    <source>
        <dbReference type="Proteomes" id="UP000217199"/>
    </source>
</evidence>
<feature type="region of interest" description="Disordered" evidence="2">
    <location>
        <begin position="136"/>
        <end position="245"/>
    </location>
</feature>
<keyword evidence="1" id="KW-0862">Zinc</keyword>
<dbReference type="FunFam" id="1.10.220.150:FF:000026">
    <property type="entry name" value="GTPase activating protein for Arf, putative"/>
    <property type="match status" value="1"/>
</dbReference>
<dbReference type="Gene3D" id="1.10.220.150">
    <property type="entry name" value="Arf GTPase activating protein"/>
    <property type="match status" value="1"/>
</dbReference>
<dbReference type="SUPFAM" id="SSF57863">
    <property type="entry name" value="ArfGap/RecO-like zinc finger"/>
    <property type="match status" value="1"/>
</dbReference>
<dbReference type="Pfam" id="PF01412">
    <property type="entry name" value="ArfGap"/>
    <property type="match status" value="1"/>
</dbReference>
<dbReference type="GO" id="GO:0008270">
    <property type="term" value="F:zinc ion binding"/>
    <property type="evidence" value="ECO:0007669"/>
    <property type="project" value="UniProtKB-KW"/>
</dbReference>
<name>A0A286UEB0_9AGAM</name>
<reference evidence="4 5" key="1">
    <citation type="journal article" date="2017" name="Mol. Ecol.">
        <title>Comparative and population genomic landscape of Phellinus noxius: A hypervariable fungus causing root rot in trees.</title>
        <authorList>
            <person name="Chung C.L."/>
            <person name="Lee T.J."/>
            <person name="Akiba M."/>
            <person name="Lee H.H."/>
            <person name="Kuo T.H."/>
            <person name="Liu D."/>
            <person name="Ke H.M."/>
            <person name="Yokoi T."/>
            <person name="Roa M.B."/>
            <person name="Lu M.J."/>
            <person name="Chang Y.Y."/>
            <person name="Ann P.J."/>
            <person name="Tsai J.N."/>
            <person name="Chen C.Y."/>
            <person name="Tzean S.S."/>
            <person name="Ota Y."/>
            <person name="Hattori T."/>
            <person name="Sahashi N."/>
            <person name="Liou R.F."/>
            <person name="Kikuchi T."/>
            <person name="Tsai I.J."/>
        </authorList>
    </citation>
    <scope>NUCLEOTIDE SEQUENCE [LARGE SCALE GENOMIC DNA]</scope>
    <source>
        <strain evidence="4 5">FFPRI411160</strain>
    </source>
</reference>
<dbReference type="PROSITE" id="PS50115">
    <property type="entry name" value="ARFGAP"/>
    <property type="match status" value="1"/>
</dbReference>
<dbReference type="SMART" id="SM00105">
    <property type="entry name" value="ArfGap"/>
    <property type="match status" value="1"/>
</dbReference>
<gene>
    <name evidence="4" type="ORF">PNOK_0634000</name>
</gene>
<evidence type="ECO:0000256" key="2">
    <source>
        <dbReference type="SAM" id="MobiDB-lite"/>
    </source>
</evidence>
<keyword evidence="1" id="KW-0863">Zinc-finger</keyword>
<proteinExistence type="predicted"/>
<dbReference type="PANTHER" id="PTHR45705">
    <property type="entry name" value="FI20236P1"/>
    <property type="match status" value="1"/>
</dbReference>
<feature type="compositionally biased region" description="Low complexity" evidence="2">
    <location>
        <begin position="164"/>
        <end position="175"/>
    </location>
</feature>
<dbReference type="OrthoDB" id="10266696at2759"/>
<dbReference type="PANTHER" id="PTHR45705:SF1">
    <property type="entry name" value="FI20236P1"/>
    <property type="match status" value="1"/>
</dbReference>
<feature type="compositionally biased region" description="Low complexity" evidence="2">
    <location>
        <begin position="213"/>
        <end position="244"/>
    </location>
</feature>
<evidence type="ECO:0000313" key="4">
    <source>
        <dbReference type="EMBL" id="PAV17854.1"/>
    </source>
</evidence>
<dbReference type="AlphaFoldDB" id="A0A286UEB0"/>
<accession>A0A286UEB0</accession>
<dbReference type="InParanoid" id="A0A286UEB0"/>
<feature type="region of interest" description="Disordered" evidence="2">
    <location>
        <begin position="409"/>
        <end position="480"/>
    </location>
</feature>
<dbReference type="EMBL" id="NBII01000006">
    <property type="protein sequence ID" value="PAV17854.1"/>
    <property type="molecule type" value="Genomic_DNA"/>
</dbReference>
<dbReference type="InterPro" id="IPR001164">
    <property type="entry name" value="ArfGAP_dom"/>
</dbReference>
<feature type="compositionally biased region" description="Polar residues" evidence="2">
    <location>
        <begin position="197"/>
        <end position="209"/>
    </location>
</feature>
<dbReference type="CDD" id="cd08204">
    <property type="entry name" value="ArfGap"/>
    <property type="match status" value="1"/>
</dbReference>
<dbReference type="InterPro" id="IPR038508">
    <property type="entry name" value="ArfGAP_dom_sf"/>
</dbReference>
<feature type="compositionally biased region" description="Low complexity" evidence="2">
    <location>
        <begin position="452"/>
        <end position="461"/>
    </location>
</feature>
<comment type="caution">
    <text evidence="4">The sequence shown here is derived from an EMBL/GenBank/DDBJ whole genome shotgun (WGS) entry which is preliminary data.</text>
</comment>
<evidence type="ECO:0000256" key="1">
    <source>
        <dbReference type="PROSITE-ProRule" id="PRU00288"/>
    </source>
</evidence>
<evidence type="ECO:0000259" key="3">
    <source>
        <dbReference type="PROSITE" id="PS50115"/>
    </source>
</evidence>
<dbReference type="InterPro" id="IPR051718">
    <property type="entry name" value="ARF_GTPase-activating"/>
</dbReference>
<protein>
    <submittedName>
        <fullName evidence="4">Ap-domain-containing</fullName>
    </submittedName>
</protein>
<feature type="domain" description="Arf-GAP" evidence="3">
    <location>
        <begin position="13"/>
        <end position="128"/>
    </location>
</feature>
<dbReference type="STRING" id="2282107.A0A286UEB0"/>
<feature type="compositionally biased region" description="Polar residues" evidence="2">
    <location>
        <begin position="136"/>
        <end position="160"/>
    </location>
</feature>
<sequence length="480" mass="51247">MSTVNKFTADKNHRILMDLVALPGNDTCADCKAKAPRWASFNLGIFLCVRCASIHRKIGTHVTKVKSLTLDQWSKEQVDTMKNTGNIKSNEYWNPDEKKHPLPTNMEETERDSELEKFIRSKYEFKRFRSKSALVTQQLGPSQSLSSRSTDLPKRSQTAPIRSEPPSSSQAAPAAFQPPLPLPNQTQPTPAAGVSAPTFQGRSVSSQYPVTRPPRSSSFNPFPTSNAQISNVPGNPAPPANHAASLTSGTFNDLISIQTPASDSSLPLQYQQTLSPMTMSSMNPFPIQPQATSLSANPGNPYANLSTSPALPSSFPNGFGNIRSASLPIPGYSETNQNMQPLSPMPGTSMGGLSVMSTSPFQASPSTSFNMSGSPNPFNQMQQAQVSQQQTPFAPSVSPSIPMFQPSAPTAQSLTPGGFGQTSALFGAGPGPGMYQPPANVNPGQSSPYATQIQQAQQLFQGMAPGGAGGNANPFRSQWQ</sequence>